<dbReference type="OrthoDB" id="5432631at2"/>
<keyword evidence="2" id="KW-1185">Reference proteome</keyword>
<dbReference type="EMBL" id="AP021874">
    <property type="protein sequence ID" value="BBO71283.1"/>
    <property type="molecule type" value="Genomic_DNA"/>
</dbReference>
<dbReference type="RefSeq" id="WP_155319148.1">
    <property type="nucleotide sequence ID" value="NZ_AP021874.1"/>
</dbReference>
<dbReference type="Proteomes" id="UP000427906">
    <property type="component" value="Chromosome"/>
</dbReference>
<gene>
    <name evidence="1" type="ORF">DSCA_52130</name>
</gene>
<sequence length="60" mass="6410">MLSTDKISHAFRAICEEAEKLKNQGVSDEVSAGLATIISIAKHQNDIRDAAKGSCTGHNK</sequence>
<reference evidence="1 2" key="1">
    <citation type="submission" date="2019-11" db="EMBL/GenBank/DDBJ databases">
        <title>Comparative genomics of hydrocarbon-degrading Desulfosarcina strains.</title>
        <authorList>
            <person name="Watanabe M."/>
            <person name="Kojima H."/>
            <person name="Fukui M."/>
        </authorList>
    </citation>
    <scope>NUCLEOTIDE SEQUENCE [LARGE SCALE GENOMIC DNA]</scope>
    <source>
        <strain evidence="1 2">PL12</strain>
    </source>
</reference>
<accession>A0A5K7YT69</accession>
<protein>
    <submittedName>
        <fullName evidence="1">Uncharacterized protein</fullName>
    </submittedName>
</protein>
<proteinExistence type="predicted"/>
<evidence type="ECO:0000313" key="2">
    <source>
        <dbReference type="Proteomes" id="UP000427906"/>
    </source>
</evidence>
<dbReference type="AlphaFoldDB" id="A0A5K7YT69"/>
<organism evidence="1 2">
    <name type="scientific">Desulfosarcina alkanivorans</name>
    <dbReference type="NCBI Taxonomy" id="571177"/>
    <lineage>
        <taxon>Bacteria</taxon>
        <taxon>Pseudomonadati</taxon>
        <taxon>Thermodesulfobacteriota</taxon>
        <taxon>Desulfobacteria</taxon>
        <taxon>Desulfobacterales</taxon>
        <taxon>Desulfosarcinaceae</taxon>
        <taxon>Desulfosarcina</taxon>
    </lineage>
</organism>
<name>A0A5K7YT69_9BACT</name>
<dbReference type="KEGG" id="dalk:DSCA_52130"/>
<evidence type="ECO:0000313" key="1">
    <source>
        <dbReference type="EMBL" id="BBO71283.1"/>
    </source>
</evidence>